<dbReference type="EMBL" id="JACRYL010000001">
    <property type="protein sequence ID" value="MBC6108988.1"/>
    <property type="molecule type" value="Genomic_DNA"/>
</dbReference>
<dbReference type="Pfam" id="PF02397">
    <property type="entry name" value="Bac_transf"/>
    <property type="match status" value="1"/>
</dbReference>
<keyword evidence="2" id="KW-0812">Transmembrane</keyword>
<comment type="similarity">
    <text evidence="1">Belongs to the bacterial sugar transferase family.</text>
</comment>
<gene>
    <name evidence="4" type="ORF">H7U22_01000</name>
</gene>
<feature type="domain" description="Bacterial sugar transferase" evidence="3">
    <location>
        <begin position="153"/>
        <end position="394"/>
    </location>
</feature>
<protein>
    <submittedName>
        <fullName evidence="4">Sugar transferase</fullName>
    </submittedName>
</protein>
<keyword evidence="5" id="KW-1185">Reference proteome</keyword>
<reference evidence="4 5" key="1">
    <citation type="submission" date="2020-08" db="EMBL/GenBank/DDBJ databases">
        <authorList>
            <person name="Sun Q."/>
            <person name="Inoue M."/>
        </authorList>
    </citation>
    <scope>NUCLEOTIDE SEQUENCE [LARGE SCALE GENOMIC DNA]</scope>
    <source>
        <strain evidence="4 5">CCM 8938</strain>
    </source>
</reference>
<dbReference type="PANTHER" id="PTHR30576">
    <property type="entry name" value="COLANIC BIOSYNTHESIS UDP-GLUCOSE LIPID CARRIER TRANSFERASE"/>
    <property type="match status" value="1"/>
</dbReference>
<dbReference type="InterPro" id="IPR003362">
    <property type="entry name" value="Bact_transf"/>
</dbReference>
<dbReference type="PANTHER" id="PTHR30576:SF0">
    <property type="entry name" value="UNDECAPRENYL-PHOSPHATE N-ACETYLGALACTOSAMINYL 1-PHOSPHATE TRANSFERASE-RELATED"/>
    <property type="match status" value="1"/>
</dbReference>
<dbReference type="GO" id="GO:0016740">
    <property type="term" value="F:transferase activity"/>
    <property type="evidence" value="ECO:0007669"/>
    <property type="project" value="UniProtKB-KW"/>
</dbReference>
<sequence length="399" mass="45412">MIEEINAETKTPIIALIGFDNISAELFENCNFGNKTLVRFENGMKMASSWMDDQLNIVAIISYSEIMAPAGLSLIETLNKKEHPIVPFFLVVNYFNPNLRVLALSAGISDVFRIPLKAKRIEKRINFLIDNWDNLKDNIKSEVPPIKNIGFAKRVFDVFFAGMALICFAPLFVIIYVLIRLESKGPVFYYSLRAGTGFRVFRFYKFRSMFVNADQRIKDLKHLNQYDIDAGIDKAEEVSNQTLCTQCAAEGKCQYPLYADNIQWCEKDFITSKNANAGSAFFKIKNDPRITKVGNFIRNTSIDELPQLWNVIIGDMSIVGNRPLPLYEAEKLTTDKYVLRFAAPAGITGLWQVEKRGKGDMSEDERLMLDNTYAKNQSFKNDIKLILKTIPALLQKESV</sequence>
<evidence type="ECO:0000259" key="3">
    <source>
        <dbReference type="Pfam" id="PF02397"/>
    </source>
</evidence>
<keyword evidence="2" id="KW-1133">Transmembrane helix</keyword>
<name>A0ABR7KLW4_9SPHI</name>
<dbReference type="RefSeq" id="WP_187069476.1">
    <property type="nucleotide sequence ID" value="NZ_JACRYL010000001.1"/>
</dbReference>
<keyword evidence="4" id="KW-0808">Transferase</keyword>
<evidence type="ECO:0000256" key="1">
    <source>
        <dbReference type="ARBA" id="ARBA00006464"/>
    </source>
</evidence>
<evidence type="ECO:0000313" key="5">
    <source>
        <dbReference type="Proteomes" id="UP000652755"/>
    </source>
</evidence>
<accession>A0ABR7KLW4</accession>
<keyword evidence="2" id="KW-0472">Membrane</keyword>
<dbReference type="Proteomes" id="UP000652755">
    <property type="component" value="Unassembled WGS sequence"/>
</dbReference>
<evidence type="ECO:0000256" key="2">
    <source>
        <dbReference type="SAM" id="Phobius"/>
    </source>
</evidence>
<organism evidence="4 5">
    <name type="scientific">Pedobacter fastidiosus</name>
    <dbReference type="NCBI Taxonomy" id="2765361"/>
    <lineage>
        <taxon>Bacteria</taxon>
        <taxon>Pseudomonadati</taxon>
        <taxon>Bacteroidota</taxon>
        <taxon>Sphingobacteriia</taxon>
        <taxon>Sphingobacteriales</taxon>
        <taxon>Sphingobacteriaceae</taxon>
        <taxon>Pedobacter</taxon>
    </lineage>
</organism>
<proteinExistence type="inferred from homology"/>
<feature type="transmembrane region" description="Helical" evidence="2">
    <location>
        <begin position="155"/>
        <end position="179"/>
    </location>
</feature>
<evidence type="ECO:0000313" key="4">
    <source>
        <dbReference type="EMBL" id="MBC6108988.1"/>
    </source>
</evidence>
<comment type="caution">
    <text evidence="4">The sequence shown here is derived from an EMBL/GenBank/DDBJ whole genome shotgun (WGS) entry which is preliminary data.</text>
</comment>